<sequence length="107" mass="12299">RELAKQRTELVERSFQHVLDRGGMRRTHLRGQENVHKRYLLCVAGFNLGLLMRQLIGFGTPKGYFYLNSAQIVIIVWGRMVVSMILVEMKSETGEEFVGTQITVELC</sequence>
<evidence type="ECO:0000256" key="1">
    <source>
        <dbReference type="SAM" id="Phobius"/>
    </source>
</evidence>
<keyword evidence="1" id="KW-0812">Transmembrane</keyword>
<keyword evidence="1" id="KW-0472">Membrane</keyword>
<evidence type="ECO:0000313" key="3">
    <source>
        <dbReference type="Proteomes" id="UP000198635"/>
    </source>
</evidence>
<dbReference type="Proteomes" id="UP000198635">
    <property type="component" value="Unassembled WGS sequence"/>
</dbReference>
<reference evidence="3" key="1">
    <citation type="submission" date="2016-10" db="EMBL/GenBank/DDBJ databases">
        <authorList>
            <person name="Varghese N."/>
            <person name="Submissions S."/>
        </authorList>
    </citation>
    <scope>NUCLEOTIDE SEQUENCE [LARGE SCALE GENOMIC DNA]</scope>
    <source>
        <strain evidence="3">DSM 5918</strain>
    </source>
</reference>
<evidence type="ECO:0000313" key="2">
    <source>
        <dbReference type="EMBL" id="SFK34616.1"/>
    </source>
</evidence>
<proteinExistence type="predicted"/>
<keyword evidence="3" id="KW-1185">Reference proteome</keyword>
<dbReference type="AlphaFoldDB" id="A0A1I3YTR4"/>
<protein>
    <submittedName>
        <fullName evidence="2">Transposase</fullName>
    </submittedName>
</protein>
<feature type="transmembrane region" description="Helical" evidence="1">
    <location>
        <begin position="39"/>
        <end position="58"/>
    </location>
</feature>
<accession>A0A1I3YTR4</accession>
<name>A0A1I3YTR4_9BACT</name>
<feature type="transmembrane region" description="Helical" evidence="1">
    <location>
        <begin position="64"/>
        <end position="87"/>
    </location>
</feature>
<gene>
    <name evidence="2" type="ORF">SAMN04488082_1211</name>
</gene>
<feature type="non-terminal residue" evidence="2">
    <location>
        <position position="1"/>
    </location>
</feature>
<organism evidence="2 3">
    <name type="scientific">Desulfomicrobium apsheronum</name>
    <dbReference type="NCBI Taxonomy" id="52560"/>
    <lineage>
        <taxon>Bacteria</taxon>
        <taxon>Pseudomonadati</taxon>
        <taxon>Thermodesulfobacteriota</taxon>
        <taxon>Desulfovibrionia</taxon>
        <taxon>Desulfovibrionales</taxon>
        <taxon>Desulfomicrobiaceae</taxon>
        <taxon>Desulfomicrobium</taxon>
    </lineage>
</organism>
<keyword evidence="1" id="KW-1133">Transmembrane helix</keyword>
<dbReference type="EMBL" id="FORX01000021">
    <property type="protein sequence ID" value="SFK34616.1"/>
    <property type="molecule type" value="Genomic_DNA"/>
</dbReference>